<protein>
    <submittedName>
        <fullName evidence="1">Uncharacterized protein</fullName>
    </submittedName>
</protein>
<organism evidence="1 2">
    <name type="scientific">Drechmeria coniospora</name>
    <name type="common">Nematophagous fungus</name>
    <name type="synonym">Meria coniospora</name>
    <dbReference type="NCBI Taxonomy" id="98403"/>
    <lineage>
        <taxon>Eukaryota</taxon>
        <taxon>Fungi</taxon>
        <taxon>Dikarya</taxon>
        <taxon>Ascomycota</taxon>
        <taxon>Pezizomycotina</taxon>
        <taxon>Sordariomycetes</taxon>
        <taxon>Hypocreomycetidae</taxon>
        <taxon>Hypocreales</taxon>
        <taxon>Ophiocordycipitaceae</taxon>
        <taxon>Drechmeria</taxon>
    </lineage>
</organism>
<evidence type="ECO:0000313" key="2">
    <source>
        <dbReference type="Proteomes" id="UP000076580"/>
    </source>
</evidence>
<comment type="caution">
    <text evidence="1">The sequence shown here is derived from an EMBL/GenBank/DDBJ whole genome shotgun (WGS) entry which is preliminary data.</text>
</comment>
<name>A0A151GKW8_DRECN</name>
<dbReference type="EMBL" id="LAYC01000002">
    <property type="protein sequence ID" value="KYK57763.1"/>
    <property type="molecule type" value="Genomic_DNA"/>
</dbReference>
<sequence>MAEIRARNVKTTKMGPYCKESIMSPDSARVPSFYIYVELAMLREVGESANRSVLFVVGFRQGNRWSSSATLTALNPPTHSPTVARSSCCSHFSRHAMAIHRKDDWRD</sequence>
<dbReference type="Proteomes" id="UP000076580">
    <property type="component" value="Chromosome 02"/>
</dbReference>
<reference evidence="1 2" key="1">
    <citation type="journal article" date="2016" name="Sci. Rep.">
        <title>Insights into Adaptations to a Near-Obligate Nematode Endoparasitic Lifestyle from the Finished Genome of Drechmeria coniospora.</title>
        <authorList>
            <person name="Zhang L."/>
            <person name="Zhou Z."/>
            <person name="Guo Q."/>
            <person name="Fokkens L."/>
            <person name="Miskei M."/>
            <person name="Pocsi I."/>
            <person name="Zhang W."/>
            <person name="Chen M."/>
            <person name="Wang L."/>
            <person name="Sun Y."/>
            <person name="Donzelli B.G."/>
            <person name="Gibson D.M."/>
            <person name="Nelson D.R."/>
            <person name="Luo J.G."/>
            <person name="Rep M."/>
            <person name="Liu H."/>
            <person name="Yang S."/>
            <person name="Wang J."/>
            <person name="Krasnoff S.B."/>
            <person name="Xu Y."/>
            <person name="Molnar I."/>
            <person name="Lin M."/>
        </authorList>
    </citation>
    <scope>NUCLEOTIDE SEQUENCE [LARGE SCALE GENOMIC DNA]</scope>
    <source>
        <strain evidence="1 2">ARSEF 6962</strain>
    </source>
</reference>
<keyword evidence="2" id="KW-1185">Reference proteome</keyword>
<dbReference type="AlphaFoldDB" id="A0A151GKW8"/>
<dbReference type="GeneID" id="63717419"/>
<dbReference type="RefSeq" id="XP_040657115.1">
    <property type="nucleotide sequence ID" value="XM_040802082.1"/>
</dbReference>
<accession>A0A151GKW8</accession>
<proteinExistence type="predicted"/>
<evidence type="ECO:0000313" key="1">
    <source>
        <dbReference type="EMBL" id="KYK57763.1"/>
    </source>
</evidence>
<gene>
    <name evidence="1" type="ORF">DCS_04776</name>
</gene>
<dbReference type="InParanoid" id="A0A151GKW8"/>